<dbReference type="AlphaFoldDB" id="A0AA37LIJ5"/>
<dbReference type="EMBL" id="BQXU01000016">
    <property type="protein sequence ID" value="GKT46600.1"/>
    <property type="molecule type" value="Genomic_DNA"/>
</dbReference>
<sequence>MGAGYDNNDDAAAFTPSGNGNASKAVLTGSIDDELLSKVLPRVDTNAIEEARITIGQEFDDSDLQRPLSQSSVLARGESSNRAA</sequence>
<feature type="region of interest" description="Disordered" evidence="1">
    <location>
        <begin position="64"/>
        <end position="84"/>
    </location>
</feature>
<comment type="caution">
    <text evidence="2">The sequence shown here is derived from an EMBL/GenBank/DDBJ whole genome shotgun (WGS) entry which is preliminary data.</text>
</comment>
<dbReference type="Proteomes" id="UP001055115">
    <property type="component" value="Unassembled WGS sequence"/>
</dbReference>
<evidence type="ECO:0000313" key="3">
    <source>
        <dbReference type="Proteomes" id="UP001055115"/>
    </source>
</evidence>
<name>A0AA37LIJ5_9PEZI</name>
<protein>
    <submittedName>
        <fullName evidence="2">Uncharacterized protein</fullName>
    </submittedName>
</protein>
<gene>
    <name evidence="2" type="ORF">ColSpa_06781</name>
</gene>
<organism evidence="2 3">
    <name type="scientific">Colletotrichum spaethianum</name>
    <dbReference type="NCBI Taxonomy" id="700344"/>
    <lineage>
        <taxon>Eukaryota</taxon>
        <taxon>Fungi</taxon>
        <taxon>Dikarya</taxon>
        <taxon>Ascomycota</taxon>
        <taxon>Pezizomycotina</taxon>
        <taxon>Sordariomycetes</taxon>
        <taxon>Hypocreomycetidae</taxon>
        <taxon>Glomerellales</taxon>
        <taxon>Glomerellaceae</taxon>
        <taxon>Colletotrichum</taxon>
        <taxon>Colletotrichum spaethianum species complex</taxon>
    </lineage>
</organism>
<evidence type="ECO:0000256" key="1">
    <source>
        <dbReference type="SAM" id="MobiDB-lite"/>
    </source>
</evidence>
<evidence type="ECO:0000313" key="2">
    <source>
        <dbReference type="EMBL" id="GKT46600.1"/>
    </source>
</evidence>
<keyword evidence="3" id="KW-1185">Reference proteome</keyword>
<proteinExistence type="predicted"/>
<accession>A0AA37LIJ5</accession>
<dbReference type="GeneID" id="73327583"/>
<feature type="compositionally biased region" description="Polar residues" evidence="1">
    <location>
        <begin position="67"/>
        <end position="84"/>
    </location>
</feature>
<dbReference type="RefSeq" id="XP_049128950.1">
    <property type="nucleotide sequence ID" value="XM_049272993.1"/>
</dbReference>
<reference evidence="2 3" key="1">
    <citation type="submission" date="2022-03" db="EMBL/GenBank/DDBJ databases">
        <title>Genome data of Colletotrichum spp.</title>
        <authorList>
            <person name="Utami Y.D."/>
            <person name="Hiruma K."/>
        </authorList>
    </citation>
    <scope>NUCLEOTIDE SEQUENCE [LARGE SCALE GENOMIC DNA]</scope>
    <source>
        <strain evidence="2 3">MAFF 239500</strain>
    </source>
</reference>
<feature type="region of interest" description="Disordered" evidence="1">
    <location>
        <begin position="1"/>
        <end position="25"/>
    </location>
</feature>